<dbReference type="AlphaFoldDB" id="A0A3Q9GGQ1"/>
<protein>
    <submittedName>
        <fullName evidence="1">Uncharacterized protein</fullName>
    </submittedName>
</protein>
<dbReference type="Proteomes" id="UP000280228">
    <property type="component" value="Chromosome"/>
</dbReference>
<gene>
    <name evidence="1" type="ORF">EJK53_0911</name>
</gene>
<sequence length="47" mass="5788">MSINLTYYAHFEYNVKQFLIEYRFLISLVVKSTLKISKIFFKMMIFQ</sequence>
<name>A0A3Q9GGQ1_MORCA</name>
<evidence type="ECO:0000313" key="2">
    <source>
        <dbReference type="Proteomes" id="UP000280228"/>
    </source>
</evidence>
<evidence type="ECO:0000313" key="1">
    <source>
        <dbReference type="EMBL" id="AZQ93717.1"/>
    </source>
</evidence>
<reference evidence="1 2" key="1">
    <citation type="submission" date="2018-12" db="EMBL/GenBank/DDBJ databases">
        <title>Persistence of Moraxella catarrhalis in Chronic Obstructive Pulmonary Disease and Regulation of the Hag/MID Adhesin.</title>
        <authorList>
            <person name="Murphy T."/>
            <person name="Zhao X."/>
            <person name="Vyas G."/>
            <person name="Aluvathingal J."/>
            <person name="Nadendla S."/>
            <person name="Tallon L."/>
            <person name="Tettelin H."/>
        </authorList>
    </citation>
    <scope>NUCLEOTIDE SEQUENCE [LARGE SCALE GENOMIC DNA]</scope>
    <source>
        <strain evidence="1 2">46P58B1</strain>
    </source>
</reference>
<proteinExistence type="predicted"/>
<organism evidence="1 2">
    <name type="scientific">Moraxella catarrhalis</name>
    <name type="common">Branhamella catarrhalis</name>
    <dbReference type="NCBI Taxonomy" id="480"/>
    <lineage>
        <taxon>Bacteria</taxon>
        <taxon>Pseudomonadati</taxon>
        <taxon>Pseudomonadota</taxon>
        <taxon>Gammaproteobacteria</taxon>
        <taxon>Moraxellales</taxon>
        <taxon>Moraxellaceae</taxon>
        <taxon>Moraxella</taxon>
    </lineage>
</organism>
<dbReference type="EMBL" id="CP034662">
    <property type="protein sequence ID" value="AZQ93717.1"/>
    <property type="molecule type" value="Genomic_DNA"/>
</dbReference>
<accession>A0A3Q9GGQ1</accession>